<evidence type="ECO:0000256" key="4">
    <source>
        <dbReference type="ARBA" id="ARBA00022692"/>
    </source>
</evidence>
<evidence type="ECO:0000313" key="16">
    <source>
        <dbReference type="Proteomes" id="UP000787635"/>
    </source>
</evidence>
<gene>
    <name evidence="15" type="ORF">HEQ75_14695</name>
</gene>
<evidence type="ECO:0000256" key="1">
    <source>
        <dbReference type="ARBA" id="ARBA00004571"/>
    </source>
</evidence>
<sequence length="768" mass="83948">MSPADHRRPGPARLRWLLAACLAAPTAPALAQAQPEAPPAAEGEIRLPALTLLPPVNTTGLRNERRLMDTHATVDVISGAELDRQMARNAEDVFRYTPGVTVNRQTTGTDPFGSLGGITVRGVGGNRVLTLVDGFRTIERITDNTRDVVDPWNLSRVEVVRGPGSVLYGADALGGVVNYLNRNPADYIRAGNVWGGEASTSFSSLDNSLQSRLTVAARAEEFSAMFSYQRRDASEPSRNNSRSPDGIWDCTRNLSSGATPCNRFNPTDIAADNYFARLVWDPLGNLRIRFTADVLQRATDVDQRYDLGPTSATSGITNLDYQRRQAISRGLFSTNVEWRPEYGWLDGVRAMIGYQPQEIERTGARLRQIANGQRTVTQDSLTYSENVLQGELQLSSSLNLLGARHVFTYGLAGSTTETDYERQDITTNLNTGARTVTRASGFNFANADTRRLDGFVQDEITLFGGRLTVVPGLRYATTRISPRPDADYKASPGAEPRTQEDGNLALGLGAIWRLDEIFSLYANYGEGFKQPTAEQLYTSLPGTTFNLVPNPSLRPEEVRSMEGGIRLQLPNAYASLGVFRADYTDFIQSLVQIPGTVDYTYQNLSEVTVQGVEFAGAWRFAREWTLNGSASWQEGTQVASPGAARTAFDGARPLTAVLGVTWDNPALRTSVTLNGTYAAEVTEASSATLYQPKSYQVFDMLASWRPLPNLELNGGVFNLTDARYMPLAPGGTSYTEAAYTSSATKAANPIELQVAPGRTFRLGARFTW</sequence>
<dbReference type="Pfam" id="PF07715">
    <property type="entry name" value="Plug"/>
    <property type="match status" value="1"/>
</dbReference>
<evidence type="ECO:0000259" key="13">
    <source>
        <dbReference type="Pfam" id="PF00593"/>
    </source>
</evidence>
<feature type="domain" description="TonB-dependent receptor-like beta-barrel" evidence="13">
    <location>
        <begin position="299"/>
        <end position="719"/>
    </location>
</feature>
<evidence type="ECO:0000256" key="5">
    <source>
        <dbReference type="ARBA" id="ARBA00022729"/>
    </source>
</evidence>
<dbReference type="Gene3D" id="2.40.170.20">
    <property type="entry name" value="TonB-dependent receptor, beta-barrel domain"/>
    <property type="match status" value="1"/>
</dbReference>
<dbReference type="InterPro" id="IPR000531">
    <property type="entry name" value="Beta-barrel_TonB"/>
</dbReference>
<dbReference type="CDD" id="cd01347">
    <property type="entry name" value="ligand_gated_channel"/>
    <property type="match status" value="1"/>
</dbReference>
<dbReference type="InterPro" id="IPR012910">
    <property type="entry name" value="Plug_dom"/>
</dbReference>
<keyword evidence="9 10" id="KW-0998">Cell outer membrane</keyword>
<dbReference type="NCBIfam" id="TIGR01786">
    <property type="entry name" value="TonB-hemlactrns"/>
    <property type="match status" value="1"/>
</dbReference>
<dbReference type="RefSeq" id="WP_168031860.1">
    <property type="nucleotide sequence ID" value="NZ_JAAVNE010000022.1"/>
</dbReference>
<keyword evidence="3 10" id="KW-1134">Transmembrane beta strand</keyword>
<dbReference type="PANTHER" id="PTHR30069">
    <property type="entry name" value="TONB-DEPENDENT OUTER MEMBRANE RECEPTOR"/>
    <property type="match status" value="1"/>
</dbReference>
<evidence type="ECO:0000259" key="14">
    <source>
        <dbReference type="Pfam" id="PF07715"/>
    </source>
</evidence>
<feature type="domain" description="TonB-dependent receptor plug" evidence="14">
    <location>
        <begin position="67"/>
        <end position="176"/>
    </location>
</feature>
<comment type="caution">
    <text evidence="15">The sequence shown here is derived from an EMBL/GenBank/DDBJ whole genome shotgun (WGS) entry which is preliminary data.</text>
</comment>
<proteinExistence type="inferred from homology"/>
<comment type="similarity">
    <text evidence="10 11">Belongs to the TonB-dependent receptor family.</text>
</comment>
<keyword evidence="5 12" id="KW-0732">Signal</keyword>
<keyword evidence="4 10" id="KW-0812">Transmembrane</keyword>
<evidence type="ECO:0000256" key="10">
    <source>
        <dbReference type="PROSITE-ProRule" id="PRU01360"/>
    </source>
</evidence>
<accession>A0ABX1E4U7</accession>
<reference evidence="15 16" key="1">
    <citation type="submission" date="2020-03" db="EMBL/GenBank/DDBJ databases">
        <title>Roseomonas selenitidurans sp. nov. isolated from urban soil.</title>
        <authorList>
            <person name="Liu H."/>
        </authorList>
    </citation>
    <scope>NUCLEOTIDE SEQUENCE [LARGE SCALE GENOMIC DNA]</scope>
    <source>
        <strain evidence="15 16">BU-1</strain>
    </source>
</reference>
<dbReference type="EMBL" id="JAAVNE010000022">
    <property type="protein sequence ID" value="NKC32111.1"/>
    <property type="molecule type" value="Genomic_DNA"/>
</dbReference>
<dbReference type="InterPro" id="IPR036942">
    <property type="entry name" value="Beta-barrel_TonB_sf"/>
</dbReference>
<protein>
    <submittedName>
        <fullName evidence="15">TonB-dependent hemoglobin/transferrin/lactoferrin family receptor</fullName>
    </submittedName>
</protein>
<evidence type="ECO:0000256" key="8">
    <source>
        <dbReference type="ARBA" id="ARBA00023170"/>
    </source>
</evidence>
<dbReference type="Proteomes" id="UP000787635">
    <property type="component" value="Unassembled WGS sequence"/>
</dbReference>
<evidence type="ECO:0000313" key="15">
    <source>
        <dbReference type="EMBL" id="NKC32111.1"/>
    </source>
</evidence>
<dbReference type="Gene3D" id="2.170.130.10">
    <property type="entry name" value="TonB-dependent receptor, plug domain"/>
    <property type="match status" value="1"/>
</dbReference>
<dbReference type="InterPro" id="IPR039426">
    <property type="entry name" value="TonB-dep_rcpt-like"/>
</dbReference>
<feature type="signal peptide" evidence="12">
    <location>
        <begin position="1"/>
        <end position="31"/>
    </location>
</feature>
<dbReference type="InterPro" id="IPR010949">
    <property type="entry name" value="TonB_Hb/transfer/lactofer_rcpt"/>
</dbReference>
<evidence type="ECO:0000256" key="12">
    <source>
        <dbReference type="SAM" id="SignalP"/>
    </source>
</evidence>
<evidence type="ECO:0000256" key="6">
    <source>
        <dbReference type="ARBA" id="ARBA00023077"/>
    </source>
</evidence>
<comment type="subcellular location">
    <subcellularLocation>
        <location evidence="1 10">Cell outer membrane</location>
        <topology evidence="1 10">Multi-pass membrane protein</topology>
    </subcellularLocation>
</comment>
<dbReference type="PANTHER" id="PTHR30069:SF29">
    <property type="entry name" value="HEMOGLOBIN AND HEMOGLOBIN-HAPTOGLOBIN-BINDING PROTEIN 1-RELATED"/>
    <property type="match status" value="1"/>
</dbReference>
<keyword evidence="8 15" id="KW-0675">Receptor</keyword>
<keyword evidence="16" id="KW-1185">Reference proteome</keyword>
<keyword evidence="2 10" id="KW-0813">Transport</keyword>
<evidence type="ECO:0000256" key="3">
    <source>
        <dbReference type="ARBA" id="ARBA00022452"/>
    </source>
</evidence>
<evidence type="ECO:0000256" key="7">
    <source>
        <dbReference type="ARBA" id="ARBA00023136"/>
    </source>
</evidence>
<name>A0ABX1E4U7_9PROT</name>
<evidence type="ECO:0000256" key="2">
    <source>
        <dbReference type="ARBA" id="ARBA00022448"/>
    </source>
</evidence>
<keyword evidence="6 11" id="KW-0798">TonB box</keyword>
<dbReference type="SUPFAM" id="SSF56935">
    <property type="entry name" value="Porins"/>
    <property type="match status" value="1"/>
</dbReference>
<evidence type="ECO:0000256" key="11">
    <source>
        <dbReference type="RuleBase" id="RU003357"/>
    </source>
</evidence>
<organism evidence="15 16">
    <name type="scientific">Falsiroseomonas selenitidurans</name>
    <dbReference type="NCBI Taxonomy" id="2716335"/>
    <lineage>
        <taxon>Bacteria</taxon>
        <taxon>Pseudomonadati</taxon>
        <taxon>Pseudomonadota</taxon>
        <taxon>Alphaproteobacteria</taxon>
        <taxon>Acetobacterales</taxon>
        <taxon>Roseomonadaceae</taxon>
        <taxon>Falsiroseomonas</taxon>
    </lineage>
</organism>
<dbReference type="Pfam" id="PF00593">
    <property type="entry name" value="TonB_dep_Rec_b-barrel"/>
    <property type="match status" value="1"/>
</dbReference>
<feature type="chain" id="PRO_5047544119" evidence="12">
    <location>
        <begin position="32"/>
        <end position="768"/>
    </location>
</feature>
<dbReference type="PROSITE" id="PS52016">
    <property type="entry name" value="TONB_DEPENDENT_REC_3"/>
    <property type="match status" value="1"/>
</dbReference>
<keyword evidence="7 10" id="KW-0472">Membrane</keyword>
<dbReference type="InterPro" id="IPR037066">
    <property type="entry name" value="Plug_dom_sf"/>
</dbReference>
<evidence type="ECO:0000256" key="9">
    <source>
        <dbReference type="ARBA" id="ARBA00023237"/>
    </source>
</evidence>